<accession>A0A381V9Y3</accession>
<gene>
    <name evidence="1" type="ORF">METZ01_LOCUS89341</name>
</gene>
<evidence type="ECO:0000313" key="1">
    <source>
        <dbReference type="EMBL" id="SVA36487.1"/>
    </source>
</evidence>
<reference evidence="1" key="1">
    <citation type="submission" date="2018-05" db="EMBL/GenBank/DDBJ databases">
        <authorList>
            <person name="Lanie J.A."/>
            <person name="Ng W.-L."/>
            <person name="Kazmierczak K.M."/>
            <person name="Andrzejewski T.M."/>
            <person name="Davidsen T.M."/>
            <person name="Wayne K.J."/>
            <person name="Tettelin H."/>
            <person name="Glass J.I."/>
            <person name="Rusch D."/>
            <person name="Podicherti R."/>
            <person name="Tsui H.-C.T."/>
            <person name="Winkler M.E."/>
        </authorList>
    </citation>
    <scope>NUCLEOTIDE SEQUENCE</scope>
</reference>
<name>A0A381V9Y3_9ZZZZ</name>
<dbReference type="InterPro" id="IPR014710">
    <property type="entry name" value="RmlC-like_jellyroll"/>
</dbReference>
<dbReference type="AlphaFoldDB" id="A0A381V9Y3"/>
<sequence>MNQVLVLIALPLVLVGCFQNDDNTISTSTLVAPDHYQIEFENDYVRVIRVTYGPGDASAMHSHAPFVGVTLTGGQSTFIGLDGITESRPENFRGDIIDGDLNPHSVTSISKASQESVFVEIKSPYPTQDQSVPNAVRADPVNATIELERPDVRVVRIKSPAGHETPIHSHKAGVSVALTDMNVAVTSASGEVNEISRPAGDAIWAEARGAHRGKNLSDKPLEVIFFELP</sequence>
<dbReference type="Gene3D" id="2.60.120.10">
    <property type="entry name" value="Jelly Rolls"/>
    <property type="match status" value="2"/>
</dbReference>
<proteinExistence type="predicted"/>
<evidence type="ECO:0008006" key="2">
    <source>
        <dbReference type="Google" id="ProtNLM"/>
    </source>
</evidence>
<dbReference type="SUPFAM" id="SSF51182">
    <property type="entry name" value="RmlC-like cupins"/>
    <property type="match status" value="1"/>
</dbReference>
<protein>
    <recommendedName>
        <fullName evidence="2">Cupin 2 conserved barrel domain-containing protein</fullName>
    </recommendedName>
</protein>
<dbReference type="EMBL" id="UINC01008097">
    <property type="protein sequence ID" value="SVA36487.1"/>
    <property type="molecule type" value="Genomic_DNA"/>
</dbReference>
<dbReference type="InterPro" id="IPR011051">
    <property type="entry name" value="RmlC_Cupin_sf"/>
</dbReference>
<organism evidence="1">
    <name type="scientific">marine metagenome</name>
    <dbReference type="NCBI Taxonomy" id="408172"/>
    <lineage>
        <taxon>unclassified sequences</taxon>
        <taxon>metagenomes</taxon>
        <taxon>ecological metagenomes</taxon>
    </lineage>
</organism>